<dbReference type="Proteomes" id="UP000074119">
    <property type="component" value="Chromosome"/>
</dbReference>
<dbReference type="SUPFAM" id="SSF53335">
    <property type="entry name" value="S-adenosyl-L-methionine-dependent methyltransferases"/>
    <property type="match status" value="1"/>
</dbReference>
<dbReference type="CDD" id="cd02440">
    <property type="entry name" value="AdoMet_MTases"/>
    <property type="match status" value="1"/>
</dbReference>
<dbReference type="Gene3D" id="3.40.50.150">
    <property type="entry name" value="Vaccinia Virus protein VP39"/>
    <property type="match status" value="1"/>
</dbReference>
<keyword evidence="2" id="KW-0489">Methyltransferase</keyword>
<dbReference type="AlphaFoldDB" id="A0A127M249"/>
<dbReference type="Pfam" id="PF08241">
    <property type="entry name" value="Methyltransf_11"/>
    <property type="match status" value="1"/>
</dbReference>
<feature type="domain" description="Methyltransferase type 11" evidence="1">
    <location>
        <begin position="38"/>
        <end position="134"/>
    </location>
</feature>
<evidence type="ECO:0000313" key="3">
    <source>
        <dbReference type="Proteomes" id="UP000074119"/>
    </source>
</evidence>
<dbReference type="STRING" id="1470434.AZF00_02910"/>
<dbReference type="GO" id="GO:0032259">
    <property type="term" value="P:methylation"/>
    <property type="evidence" value="ECO:0007669"/>
    <property type="project" value="UniProtKB-KW"/>
</dbReference>
<dbReference type="KEGG" id="zal:AZF00_02910"/>
<name>A0A127M249_9GAMM</name>
<evidence type="ECO:0000259" key="1">
    <source>
        <dbReference type="Pfam" id="PF08241"/>
    </source>
</evidence>
<reference evidence="2 3" key="1">
    <citation type="submission" date="2015-12" db="EMBL/GenBank/DDBJ databases">
        <authorList>
            <person name="Shamseldin A."/>
            <person name="Moawad H."/>
            <person name="Abd El-Rahim W.M."/>
            <person name="Sadowsky M.J."/>
        </authorList>
    </citation>
    <scope>NUCLEOTIDE SEQUENCE [LARGE SCALE GENOMIC DNA]</scope>
    <source>
        <strain evidence="2 3">SM2</strain>
    </source>
</reference>
<dbReference type="EMBL" id="CP014544">
    <property type="protein sequence ID" value="AMO67313.1"/>
    <property type="molecule type" value="Genomic_DNA"/>
</dbReference>
<dbReference type="RefSeq" id="WP_008248042.1">
    <property type="nucleotide sequence ID" value="NZ_CP014544.1"/>
</dbReference>
<dbReference type="PANTHER" id="PTHR45036">
    <property type="entry name" value="METHYLTRANSFERASE LIKE 7B"/>
    <property type="match status" value="1"/>
</dbReference>
<evidence type="ECO:0000313" key="2">
    <source>
        <dbReference type="EMBL" id="AMO67313.1"/>
    </source>
</evidence>
<protein>
    <submittedName>
        <fullName evidence="2">Phospholipid methyltransferase</fullName>
    </submittedName>
</protein>
<accession>A0A127M249</accession>
<dbReference type="PANTHER" id="PTHR45036:SF1">
    <property type="entry name" value="METHYLTRANSFERASE LIKE 7A"/>
    <property type="match status" value="1"/>
</dbReference>
<organism evidence="2 3">
    <name type="scientific">Zhongshania aliphaticivorans</name>
    <dbReference type="NCBI Taxonomy" id="1470434"/>
    <lineage>
        <taxon>Bacteria</taxon>
        <taxon>Pseudomonadati</taxon>
        <taxon>Pseudomonadota</taxon>
        <taxon>Gammaproteobacteria</taxon>
        <taxon>Cellvibrionales</taxon>
        <taxon>Spongiibacteraceae</taxon>
        <taxon>Zhongshania</taxon>
    </lineage>
</organism>
<dbReference type="InterPro" id="IPR029063">
    <property type="entry name" value="SAM-dependent_MTases_sf"/>
</dbReference>
<proteinExistence type="predicted"/>
<keyword evidence="2" id="KW-0808">Transferase</keyword>
<dbReference type="InterPro" id="IPR013216">
    <property type="entry name" value="Methyltransf_11"/>
</dbReference>
<gene>
    <name evidence="2" type="ORF">AZF00_02910</name>
</gene>
<sequence>MSFYDDKVLPHILDKLCSQNSVMSLRERVVPLARGIVLEVGIGSGINLHLYNPSTVDFVWGLEPSNGMRHKAQHNINKSPVNVKWLDLPGEEIPLENNSVDTILLCYTLCSISNSAKALQKMHRVLKEDGILLFCEHGKSPETDIAKWQQRVTPTWKKIAGGCHLNRPIQELIASSGFDVIEVETCYMDGFPKIMGYMYLGQAKKIPK</sequence>
<dbReference type="InterPro" id="IPR052356">
    <property type="entry name" value="Thiol_S-MT"/>
</dbReference>
<dbReference type="GO" id="GO:0008757">
    <property type="term" value="F:S-adenosylmethionine-dependent methyltransferase activity"/>
    <property type="evidence" value="ECO:0007669"/>
    <property type="project" value="InterPro"/>
</dbReference>